<sequence>PSRQSPKKNRTKRMSSLRYLGQAVEDLPGDIHIKKHEWAYLRTQLRDEPEGTEDASSRRRDGSSVNSAQSEPSRLSVSAAPDGVSEISRAWHRQAARINAVKRLLPNHRQTRWYKPLGKSDVSKYANDYVLSFGCGPFDKHQLLSNS</sequence>
<feature type="region of interest" description="Disordered" evidence="1">
    <location>
        <begin position="43"/>
        <end position="82"/>
    </location>
</feature>
<dbReference type="AlphaFoldDB" id="A0A7J6TQ66"/>
<evidence type="ECO:0000256" key="1">
    <source>
        <dbReference type="SAM" id="MobiDB-lite"/>
    </source>
</evidence>
<organism evidence="2 3">
    <name type="scientific">Perkinsus olseni</name>
    <name type="common">Perkinsus atlanticus</name>
    <dbReference type="NCBI Taxonomy" id="32597"/>
    <lineage>
        <taxon>Eukaryota</taxon>
        <taxon>Sar</taxon>
        <taxon>Alveolata</taxon>
        <taxon>Perkinsozoa</taxon>
        <taxon>Perkinsea</taxon>
        <taxon>Perkinsida</taxon>
        <taxon>Perkinsidae</taxon>
        <taxon>Perkinsus</taxon>
    </lineage>
</organism>
<feature type="compositionally biased region" description="Polar residues" evidence="1">
    <location>
        <begin position="63"/>
        <end position="76"/>
    </location>
</feature>
<feature type="compositionally biased region" description="Basic and acidic residues" evidence="1">
    <location>
        <begin position="43"/>
        <end position="62"/>
    </location>
</feature>
<feature type="non-terminal residue" evidence="2">
    <location>
        <position position="1"/>
    </location>
</feature>
<gene>
    <name evidence="2" type="ORF">FOZ62_020651</name>
</gene>
<dbReference type="Proteomes" id="UP000574390">
    <property type="component" value="Unassembled WGS sequence"/>
</dbReference>
<proteinExistence type="predicted"/>
<comment type="caution">
    <text evidence="2">The sequence shown here is derived from an EMBL/GenBank/DDBJ whole genome shotgun (WGS) entry which is preliminary data.</text>
</comment>
<accession>A0A7J6TQ66</accession>
<protein>
    <submittedName>
        <fullName evidence="2">Uncharacterized protein</fullName>
    </submittedName>
</protein>
<dbReference type="EMBL" id="JABANM010005513">
    <property type="protein sequence ID" value="KAF4747489.1"/>
    <property type="molecule type" value="Genomic_DNA"/>
</dbReference>
<evidence type="ECO:0000313" key="3">
    <source>
        <dbReference type="Proteomes" id="UP000574390"/>
    </source>
</evidence>
<name>A0A7J6TQ66_PEROL</name>
<reference evidence="2 3" key="1">
    <citation type="submission" date="2020-04" db="EMBL/GenBank/DDBJ databases">
        <title>Perkinsus olseni comparative genomics.</title>
        <authorList>
            <person name="Bogema D.R."/>
        </authorList>
    </citation>
    <scope>NUCLEOTIDE SEQUENCE [LARGE SCALE GENOMIC DNA]</scope>
    <source>
        <strain evidence="2">ATCC PRA-205</strain>
    </source>
</reference>
<evidence type="ECO:0000313" key="2">
    <source>
        <dbReference type="EMBL" id="KAF4747489.1"/>
    </source>
</evidence>